<accession>A0A1H7MNZ1</accession>
<dbReference type="RefSeq" id="WP_091407631.1">
    <property type="nucleotide sequence ID" value="NZ_FOAB01000003.1"/>
</dbReference>
<dbReference type="STRING" id="1038014.SAMN04487910_1803"/>
<dbReference type="InterPro" id="IPR021255">
    <property type="entry name" value="DUF2807"/>
</dbReference>
<dbReference type="EMBL" id="FOAB01000003">
    <property type="protein sequence ID" value="SEL12942.1"/>
    <property type="molecule type" value="Genomic_DNA"/>
</dbReference>
<organism evidence="2 3">
    <name type="scientific">Aquimarina amphilecti</name>
    <dbReference type="NCBI Taxonomy" id="1038014"/>
    <lineage>
        <taxon>Bacteria</taxon>
        <taxon>Pseudomonadati</taxon>
        <taxon>Bacteroidota</taxon>
        <taxon>Flavobacteriia</taxon>
        <taxon>Flavobacteriales</taxon>
        <taxon>Flavobacteriaceae</taxon>
        <taxon>Aquimarina</taxon>
    </lineage>
</organism>
<keyword evidence="3" id="KW-1185">Reference proteome</keyword>
<protein>
    <submittedName>
        <fullName evidence="2">Putative auto-transporter adhesin, head GIN domain</fullName>
    </submittedName>
</protein>
<dbReference type="AlphaFoldDB" id="A0A1H7MNZ1"/>
<sequence length="249" mass="27515">MKKAIIIILGLCMITCDSENAIDCFQRTGDIVRKEVEVTDFKRILVNPGVELILKEGPDVLVVIETGDNLLDEVSAIVEGDRLILSNTNDCNFVRDFNQTKIFVTSPNITEIRSETQFDISSEGVLTYPSLRLLSEDFNEDNGGNITGTFTMQVNIEELAVVGNNIASFFISGEVVNLYVGFFSGTGRFEGAELVAQNIDIFHRGTNKIIVNPQQLIEGAIRSTGDVISINKPPVIQVDEFFTGRLIFN</sequence>
<dbReference type="Proteomes" id="UP000198521">
    <property type="component" value="Unassembled WGS sequence"/>
</dbReference>
<feature type="domain" description="Putative auto-transporter adhesin head GIN" evidence="1">
    <location>
        <begin position="40"/>
        <end position="233"/>
    </location>
</feature>
<name>A0A1H7MNZ1_AQUAM</name>
<gene>
    <name evidence="2" type="ORF">SAMN04487910_1803</name>
</gene>
<evidence type="ECO:0000313" key="3">
    <source>
        <dbReference type="Proteomes" id="UP000198521"/>
    </source>
</evidence>
<evidence type="ECO:0000313" key="2">
    <source>
        <dbReference type="EMBL" id="SEL12942.1"/>
    </source>
</evidence>
<proteinExistence type="predicted"/>
<dbReference type="Gene3D" id="2.160.20.120">
    <property type="match status" value="1"/>
</dbReference>
<evidence type="ECO:0000259" key="1">
    <source>
        <dbReference type="Pfam" id="PF10988"/>
    </source>
</evidence>
<dbReference type="OrthoDB" id="1466971at2"/>
<reference evidence="2 3" key="1">
    <citation type="submission" date="2016-10" db="EMBL/GenBank/DDBJ databases">
        <authorList>
            <person name="de Groot N.N."/>
        </authorList>
    </citation>
    <scope>NUCLEOTIDE SEQUENCE [LARGE SCALE GENOMIC DNA]</scope>
    <source>
        <strain evidence="2 3">DSM 25232</strain>
    </source>
</reference>
<dbReference type="Pfam" id="PF10988">
    <property type="entry name" value="DUF2807"/>
    <property type="match status" value="1"/>
</dbReference>